<organism evidence="3 4">
    <name type="scientific">Faecalibacillus intestinalis</name>
    <dbReference type="NCBI Taxonomy" id="1982626"/>
    <lineage>
        <taxon>Bacteria</taxon>
        <taxon>Bacillati</taxon>
        <taxon>Bacillota</taxon>
        <taxon>Erysipelotrichia</taxon>
        <taxon>Erysipelotrichales</taxon>
        <taxon>Coprobacillaceae</taxon>
        <taxon>Faecalibacillus</taxon>
    </lineage>
</organism>
<keyword evidence="2" id="KW-0812">Transmembrane</keyword>
<evidence type="ECO:0000313" key="4">
    <source>
        <dbReference type="Proteomes" id="UP001204814"/>
    </source>
</evidence>
<feature type="compositionally biased region" description="Basic and acidic residues" evidence="1">
    <location>
        <begin position="96"/>
        <end position="113"/>
    </location>
</feature>
<gene>
    <name evidence="3" type="ORF">NE542_03515</name>
</gene>
<comment type="caution">
    <text evidence="3">The sequence shown here is derived from an EMBL/GenBank/DDBJ whole genome shotgun (WGS) entry which is preliminary data.</text>
</comment>
<evidence type="ECO:0000313" key="3">
    <source>
        <dbReference type="EMBL" id="MCQ5060905.1"/>
    </source>
</evidence>
<keyword evidence="2" id="KW-0472">Membrane</keyword>
<dbReference type="Proteomes" id="UP001204814">
    <property type="component" value="Unassembled WGS sequence"/>
</dbReference>
<protein>
    <recommendedName>
        <fullName evidence="5">C2H2-type domain-containing protein</fullName>
    </recommendedName>
</protein>
<sequence>MNKIIQSKVRNKKIIFIAVICILIIGIVGLLIFNTIDNSSAKSDNKGNTASKISNNVKEKDKQNEKEDSKGMIEEKNKDSDEDTSVISKNSLNISKKSDDSVNSDKKSDDENKNNSPKSTKSNAETNNSTQKNNSNSSNKSNTFDKSNSSSSNGTNSTNNSSGSVSKPSHEHVYRIPVTQKVHHDAVTKTETFAVVDQEAYDEPIYESHQVCKVCGKDFGKSENATVEAINHSVETGHSYHSTSVKVGTKHHDAITHQEIKTIVVTPAYDEEKVTGYKCSCGKTK</sequence>
<evidence type="ECO:0008006" key="5">
    <source>
        <dbReference type="Google" id="ProtNLM"/>
    </source>
</evidence>
<feature type="compositionally biased region" description="Low complexity" evidence="1">
    <location>
        <begin position="114"/>
        <end position="167"/>
    </location>
</feature>
<keyword evidence="2" id="KW-1133">Transmembrane helix</keyword>
<evidence type="ECO:0000256" key="2">
    <source>
        <dbReference type="SAM" id="Phobius"/>
    </source>
</evidence>
<feature type="compositionally biased region" description="Basic and acidic residues" evidence="1">
    <location>
        <begin position="57"/>
        <end position="79"/>
    </location>
</feature>
<dbReference type="RefSeq" id="WP_227351998.1">
    <property type="nucleotide sequence ID" value="NZ_JAJDKX010000007.1"/>
</dbReference>
<accession>A0AAP2UDX2</accession>
<reference evidence="3" key="1">
    <citation type="submission" date="2022-06" db="EMBL/GenBank/DDBJ databases">
        <title>Isolation of gut microbiota from human fecal samples.</title>
        <authorList>
            <person name="Pamer E.G."/>
            <person name="Barat B."/>
            <person name="Waligurski E."/>
            <person name="Medina S."/>
            <person name="Paddock L."/>
            <person name="Mostad J."/>
        </authorList>
    </citation>
    <scope>NUCLEOTIDE SEQUENCE</scope>
    <source>
        <strain evidence="3">DFI.6.24</strain>
    </source>
</reference>
<feature type="compositionally biased region" description="Low complexity" evidence="1">
    <location>
        <begin position="85"/>
        <end position="95"/>
    </location>
</feature>
<dbReference type="AlphaFoldDB" id="A0AAP2UDX2"/>
<evidence type="ECO:0000256" key="1">
    <source>
        <dbReference type="SAM" id="MobiDB-lite"/>
    </source>
</evidence>
<proteinExistence type="predicted"/>
<name>A0AAP2UDX2_9FIRM</name>
<feature type="transmembrane region" description="Helical" evidence="2">
    <location>
        <begin position="14"/>
        <end position="33"/>
    </location>
</feature>
<dbReference type="EMBL" id="JANGBO010000001">
    <property type="protein sequence ID" value="MCQ5060905.1"/>
    <property type="molecule type" value="Genomic_DNA"/>
</dbReference>
<feature type="compositionally biased region" description="Polar residues" evidence="1">
    <location>
        <begin position="41"/>
        <end position="56"/>
    </location>
</feature>
<feature type="region of interest" description="Disordered" evidence="1">
    <location>
        <begin position="41"/>
        <end position="170"/>
    </location>
</feature>